<dbReference type="Pfam" id="PF12796">
    <property type="entry name" value="Ank_2"/>
    <property type="match status" value="1"/>
</dbReference>
<evidence type="ECO:0000313" key="4">
    <source>
        <dbReference type="EMBL" id="TGO74267.1"/>
    </source>
</evidence>
<feature type="region of interest" description="Disordered" evidence="3">
    <location>
        <begin position="1"/>
        <end position="34"/>
    </location>
</feature>
<dbReference type="Proteomes" id="UP000297229">
    <property type="component" value="Unassembled WGS sequence"/>
</dbReference>
<comment type="caution">
    <text evidence="4">The sequence shown here is derived from an EMBL/GenBank/DDBJ whole genome shotgun (WGS) entry which is preliminary data.</text>
</comment>
<feature type="compositionally biased region" description="Basic residues" evidence="3">
    <location>
        <begin position="322"/>
        <end position="331"/>
    </location>
</feature>
<feature type="region of interest" description="Disordered" evidence="3">
    <location>
        <begin position="274"/>
        <end position="331"/>
    </location>
</feature>
<dbReference type="EMBL" id="PQXM01000293">
    <property type="protein sequence ID" value="TGO74267.1"/>
    <property type="molecule type" value="Genomic_DNA"/>
</dbReference>
<reference evidence="4 5" key="1">
    <citation type="submission" date="2017-12" db="EMBL/GenBank/DDBJ databases">
        <title>Comparative genomics of Botrytis spp.</title>
        <authorList>
            <person name="Valero-Jimenez C.A."/>
            <person name="Tapia P."/>
            <person name="Veloso J."/>
            <person name="Silva-Moreno E."/>
            <person name="Staats M."/>
            <person name="Valdes J.H."/>
            <person name="Van Kan J.A.L."/>
        </authorList>
    </citation>
    <scope>NUCLEOTIDE SEQUENCE [LARGE SCALE GENOMIC DNA]</scope>
    <source>
        <strain evidence="4 5">Be9601</strain>
    </source>
</reference>
<dbReference type="AlphaFoldDB" id="A0A4Z1JZA0"/>
<dbReference type="InterPro" id="IPR002110">
    <property type="entry name" value="Ankyrin_rpt"/>
</dbReference>
<keyword evidence="5" id="KW-1185">Reference proteome</keyword>
<proteinExistence type="predicted"/>
<feature type="compositionally biased region" description="Acidic residues" evidence="3">
    <location>
        <begin position="291"/>
        <end position="303"/>
    </location>
</feature>
<evidence type="ECO:0000256" key="3">
    <source>
        <dbReference type="SAM" id="MobiDB-lite"/>
    </source>
</evidence>
<name>A0A4Z1JZA0_9HELO</name>
<gene>
    <name evidence="4" type="ORF">BELL_0295g00040</name>
</gene>
<dbReference type="SUPFAM" id="SSF48403">
    <property type="entry name" value="Ankyrin repeat"/>
    <property type="match status" value="1"/>
</dbReference>
<sequence length="331" mass="37399">MLPPSKSVLGPKPKNSTDRSFPHTAERDGAGSKDRDARLWAEKCWPVVTESRRRICLSSEQFSLRRKDLHSRSYEDTGFGEAEALVFDCLSQLYIGRKEKRRERSDKMTDPRDVEYEEFDGASPGEQLVHAARGNNLDLMKEILENCKSEEEAADLLNNAKDGNGSYVYHIAASQGLYEMIDWLTRQEGFECDPISQASGEQAGDTPLHSAVRFINNLPPTPTNLAAGQELVELMLEAGSEKDIKNKRGHTPVTLVAAQNPELKKFIQNYTFDDEEETYPAPEKQESNYLDYDEVAEEDDDDERSVYSGSDSEEEEEFNRRKAERAKKAGS</sequence>
<evidence type="ECO:0000256" key="1">
    <source>
        <dbReference type="ARBA" id="ARBA00022737"/>
    </source>
</evidence>
<feature type="compositionally biased region" description="Basic and acidic residues" evidence="3">
    <location>
        <begin position="15"/>
        <end position="34"/>
    </location>
</feature>
<dbReference type="STRING" id="278938.A0A4Z1JZA0"/>
<keyword evidence="1" id="KW-0677">Repeat</keyword>
<dbReference type="Gene3D" id="1.25.40.20">
    <property type="entry name" value="Ankyrin repeat-containing domain"/>
    <property type="match status" value="1"/>
</dbReference>
<dbReference type="PANTHER" id="PTHR24126:SF14">
    <property type="entry name" value="ANK_REP_REGION DOMAIN-CONTAINING PROTEIN"/>
    <property type="match status" value="1"/>
</dbReference>
<evidence type="ECO:0000313" key="5">
    <source>
        <dbReference type="Proteomes" id="UP000297229"/>
    </source>
</evidence>
<protein>
    <submittedName>
        <fullName evidence="4">Uncharacterized protein</fullName>
    </submittedName>
</protein>
<organism evidence="4 5">
    <name type="scientific">Botrytis elliptica</name>
    <dbReference type="NCBI Taxonomy" id="278938"/>
    <lineage>
        <taxon>Eukaryota</taxon>
        <taxon>Fungi</taxon>
        <taxon>Dikarya</taxon>
        <taxon>Ascomycota</taxon>
        <taxon>Pezizomycotina</taxon>
        <taxon>Leotiomycetes</taxon>
        <taxon>Helotiales</taxon>
        <taxon>Sclerotiniaceae</taxon>
        <taxon>Botrytis</taxon>
    </lineage>
</organism>
<dbReference type="PANTHER" id="PTHR24126">
    <property type="entry name" value="ANKYRIN REPEAT, PH AND SEC7 DOMAIN CONTAINING PROTEIN SECG-RELATED"/>
    <property type="match status" value="1"/>
</dbReference>
<accession>A0A4Z1JZA0</accession>
<keyword evidence="2" id="KW-0040">ANK repeat</keyword>
<dbReference type="InterPro" id="IPR036770">
    <property type="entry name" value="Ankyrin_rpt-contain_sf"/>
</dbReference>
<evidence type="ECO:0000256" key="2">
    <source>
        <dbReference type="ARBA" id="ARBA00023043"/>
    </source>
</evidence>